<dbReference type="RefSeq" id="WP_301621204.1">
    <property type="nucleotide sequence ID" value="NZ_JAOSKY010000002.1"/>
</dbReference>
<reference evidence="2" key="1">
    <citation type="submission" date="2022-09" db="EMBL/GenBank/DDBJ databases">
        <authorList>
            <person name="Cesa-Luna C."/>
            <person name="Girard L."/>
            <person name="Lood C."/>
            <person name="Hofte M."/>
            <person name="De Mot R."/>
        </authorList>
    </citation>
    <scope>NUCLEOTIDE SEQUENCE</scope>
    <source>
        <strain evidence="2">B1M3-32</strain>
    </source>
</reference>
<reference evidence="2" key="2">
    <citation type="journal article" date="2023" name="mSystems">
        <title>Charting the Lipopeptidome of Nonpathogenic Pseudomonas.</title>
        <authorList>
            <person name="Cesa-Luna C."/>
            <person name="Geudens N."/>
            <person name="Girard L."/>
            <person name="De Roo V."/>
            <person name="Maklad H.R."/>
            <person name="Martins J.C."/>
            <person name="Hofte M."/>
            <person name="De Mot R."/>
        </authorList>
    </citation>
    <scope>NUCLEOTIDE SEQUENCE</scope>
    <source>
        <strain evidence="2">B1M3-32</strain>
    </source>
</reference>
<dbReference type="InterPro" id="IPR051540">
    <property type="entry name" value="S-2-haloacid_dehalogenase"/>
</dbReference>
<dbReference type="AlphaFoldDB" id="A0A9X2XEM3"/>
<dbReference type="SFLD" id="SFLDS00003">
    <property type="entry name" value="Haloacid_Dehalogenase"/>
    <property type="match status" value="1"/>
</dbReference>
<name>A0A9X2XEM3_9PSED</name>
<dbReference type="Pfam" id="PF00702">
    <property type="entry name" value="Hydrolase"/>
    <property type="match status" value="1"/>
</dbReference>
<comment type="caution">
    <text evidence="2">The sequence shown here is derived from an EMBL/GenBank/DDBJ whole genome shotgun (WGS) entry which is preliminary data.</text>
</comment>
<dbReference type="GO" id="GO:0016787">
    <property type="term" value="F:hydrolase activity"/>
    <property type="evidence" value="ECO:0007669"/>
    <property type="project" value="UniProtKB-KW"/>
</dbReference>
<dbReference type="PANTHER" id="PTHR43316">
    <property type="entry name" value="HYDROLASE, HALOACID DELAHOGENASE-RELATED"/>
    <property type="match status" value="1"/>
</dbReference>
<sequence length="209" mass="22697">MIEAVIFDLFGTLVEIQNRQNPYKQLLRLGTQQGRVASPADMRWIMTQAGGIREAGDGLGIKLTAAQLSELQEALDRELESIRPFDDALPAIELLRERKIKVAICSNLAGPYCSLARVRFPNLEGYALSAELGVMKPDPAIYRSACAMMGVVPGTAFETDAARVLMIGDSKKCDEVGPRSCGIFGHHLDRNGAGGFANLLSFSRAITNQ</sequence>
<dbReference type="InterPro" id="IPR023214">
    <property type="entry name" value="HAD_sf"/>
</dbReference>
<dbReference type="SFLD" id="SFLDG01129">
    <property type="entry name" value="C1.5:_HAD__Beta-PGM__Phosphata"/>
    <property type="match status" value="1"/>
</dbReference>
<dbReference type="EMBL" id="JAOSKY010000002">
    <property type="protein sequence ID" value="MCU7247226.1"/>
    <property type="molecule type" value="Genomic_DNA"/>
</dbReference>
<evidence type="ECO:0000256" key="1">
    <source>
        <dbReference type="ARBA" id="ARBA00022801"/>
    </source>
</evidence>
<dbReference type="SUPFAM" id="SSF56784">
    <property type="entry name" value="HAD-like"/>
    <property type="match status" value="1"/>
</dbReference>
<organism evidence="2 3">
    <name type="scientific">Pseudomonas koreensis</name>
    <dbReference type="NCBI Taxonomy" id="198620"/>
    <lineage>
        <taxon>Bacteria</taxon>
        <taxon>Pseudomonadati</taxon>
        <taxon>Pseudomonadota</taxon>
        <taxon>Gammaproteobacteria</taxon>
        <taxon>Pseudomonadales</taxon>
        <taxon>Pseudomonadaceae</taxon>
        <taxon>Pseudomonas</taxon>
    </lineage>
</organism>
<accession>A0A9X2XEM3</accession>
<gene>
    <name evidence="2" type="ORF">OC940_05340</name>
</gene>
<dbReference type="Gene3D" id="3.40.50.1000">
    <property type="entry name" value="HAD superfamily/HAD-like"/>
    <property type="match status" value="1"/>
</dbReference>
<protein>
    <submittedName>
        <fullName evidence="2">HAD family hydrolase</fullName>
    </submittedName>
</protein>
<dbReference type="InterPro" id="IPR036412">
    <property type="entry name" value="HAD-like_sf"/>
</dbReference>
<dbReference type="Proteomes" id="UP001139955">
    <property type="component" value="Unassembled WGS sequence"/>
</dbReference>
<keyword evidence="1 2" id="KW-0378">Hydrolase</keyword>
<dbReference type="PANTHER" id="PTHR43316:SF3">
    <property type="entry name" value="HALOACID DEHALOGENASE, TYPE II (AFU_ORTHOLOGUE AFUA_2G07750)-RELATED"/>
    <property type="match status" value="1"/>
</dbReference>
<keyword evidence="3" id="KW-1185">Reference proteome</keyword>
<evidence type="ECO:0000313" key="3">
    <source>
        <dbReference type="Proteomes" id="UP001139955"/>
    </source>
</evidence>
<proteinExistence type="predicted"/>
<evidence type="ECO:0000313" key="2">
    <source>
        <dbReference type="EMBL" id="MCU7247226.1"/>
    </source>
</evidence>